<name>A0A0A1T1V5_9HYPO</name>
<dbReference type="PANTHER" id="PTHR16019">
    <property type="entry name" value="SYNAPSE-ASSOCIATED PROTEIN"/>
    <property type="match status" value="1"/>
</dbReference>
<feature type="compositionally biased region" description="Polar residues" evidence="1">
    <location>
        <begin position="317"/>
        <end position="326"/>
    </location>
</feature>
<evidence type="ECO:0000313" key="3">
    <source>
        <dbReference type="EMBL" id="CEJ91146.1"/>
    </source>
</evidence>
<evidence type="ECO:0000256" key="1">
    <source>
        <dbReference type="SAM" id="MobiDB-lite"/>
    </source>
</evidence>
<dbReference type="InterPro" id="IPR051494">
    <property type="entry name" value="BSD_domain-containing"/>
</dbReference>
<dbReference type="PROSITE" id="PS50858">
    <property type="entry name" value="BSD"/>
    <property type="match status" value="1"/>
</dbReference>
<dbReference type="HOGENOM" id="CLU_035242_0_0_1"/>
<dbReference type="STRING" id="1531966.A0A0A1T1V5"/>
<dbReference type="InterPro" id="IPR035925">
    <property type="entry name" value="BSD_dom_sf"/>
</dbReference>
<dbReference type="Gene3D" id="1.10.3970.10">
    <property type="entry name" value="BSD domain"/>
    <property type="match status" value="1"/>
</dbReference>
<dbReference type="EMBL" id="CDHN01000003">
    <property type="protein sequence ID" value="CEJ91146.1"/>
    <property type="molecule type" value="Genomic_DNA"/>
</dbReference>
<evidence type="ECO:0000259" key="2">
    <source>
        <dbReference type="PROSITE" id="PS50858"/>
    </source>
</evidence>
<accession>A0A0A1T1V5</accession>
<protein>
    <recommendedName>
        <fullName evidence="2">BSD domain-containing protein</fullName>
    </recommendedName>
</protein>
<proteinExistence type="predicted"/>
<feature type="region of interest" description="Disordered" evidence="1">
    <location>
        <begin position="293"/>
        <end position="386"/>
    </location>
</feature>
<dbReference type="SMART" id="SM00751">
    <property type="entry name" value="BSD"/>
    <property type="match status" value="1"/>
</dbReference>
<reference evidence="3 4" key="1">
    <citation type="journal article" date="2015" name="Genome Announc.">
        <title>Draft Genome Sequence and Gene Annotation of the Entomopathogenic Fungus Verticillium hemipterigenum.</title>
        <authorList>
            <person name="Horn F."/>
            <person name="Habel A."/>
            <person name="Scharf D.H."/>
            <person name="Dworschak J."/>
            <person name="Brakhage A.A."/>
            <person name="Guthke R."/>
            <person name="Hertweck C."/>
            <person name="Linde J."/>
        </authorList>
    </citation>
    <scope>NUCLEOTIDE SEQUENCE [LARGE SCALE GENOMIC DNA]</scope>
</reference>
<feature type="region of interest" description="Disordered" evidence="1">
    <location>
        <begin position="1"/>
        <end position="29"/>
    </location>
</feature>
<dbReference type="Proteomes" id="UP000039046">
    <property type="component" value="Unassembled WGS sequence"/>
</dbReference>
<dbReference type="SUPFAM" id="SSF140383">
    <property type="entry name" value="BSD domain-like"/>
    <property type="match status" value="1"/>
</dbReference>
<feature type="compositionally biased region" description="Polar residues" evidence="1">
    <location>
        <begin position="334"/>
        <end position="351"/>
    </location>
</feature>
<dbReference type="AlphaFoldDB" id="A0A0A1T1V5"/>
<dbReference type="InterPro" id="IPR005607">
    <property type="entry name" value="BSD_dom"/>
</dbReference>
<organism evidence="3 4">
    <name type="scientific">[Torrubiella] hemipterigena</name>
    <dbReference type="NCBI Taxonomy" id="1531966"/>
    <lineage>
        <taxon>Eukaryota</taxon>
        <taxon>Fungi</taxon>
        <taxon>Dikarya</taxon>
        <taxon>Ascomycota</taxon>
        <taxon>Pezizomycotina</taxon>
        <taxon>Sordariomycetes</taxon>
        <taxon>Hypocreomycetidae</taxon>
        <taxon>Hypocreales</taxon>
        <taxon>Clavicipitaceae</taxon>
        <taxon>Clavicipitaceae incertae sedis</taxon>
        <taxon>'Torrubiella' clade</taxon>
    </lineage>
</organism>
<dbReference type="GO" id="GO:0005737">
    <property type="term" value="C:cytoplasm"/>
    <property type="evidence" value="ECO:0007669"/>
    <property type="project" value="TreeGrafter"/>
</dbReference>
<dbReference type="OrthoDB" id="73788at2759"/>
<evidence type="ECO:0000313" key="4">
    <source>
        <dbReference type="Proteomes" id="UP000039046"/>
    </source>
</evidence>
<gene>
    <name evidence="3" type="ORF">VHEMI06879</name>
</gene>
<dbReference type="Pfam" id="PF03909">
    <property type="entry name" value="BSD"/>
    <property type="match status" value="1"/>
</dbReference>
<keyword evidence="4" id="KW-1185">Reference proteome</keyword>
<feature type="domain" description="BSD" evidence="2">
    <location>
        <begin position="228"/>
        <end position="280"/>
    </location>
</feature>
<sequence>MDLATFDHLQEGALPSDPQKSEEAQSSLNNDIQDAYKAFSSSPWGAKIGGFFGSVVKQGESVYNQASKELAEVGEDATKGFADLRESILNRTRSLSVAENIGDEAAGDVKADGSKAVSGEPSAATENDSILTRLRTGAAKRLKDLQRAEDAADEALLKFGGNVRDFLRDAITVAAPEGSDESSILFESKDSEGKRVIHASRFDAQMHVIHTSTKGLLEEPAGEEYTNWAKDFDAESKTDAISSDLEKYPELRSTMEKLVPDQVPYAEFWTRYYFLRHGLEAAELRRRELLKAASAEDEVGWDSDSDDEADAPKGEKTSSVTSSTTIHPPAAKLSKSTSSKQPTDTKSQADSEASYDVVGAQSGLQSQAATSPKEAKKDEESDDDWE</sequence>
<dbReference type="PANTHER" id="PTHR16019:SF5">
    <property type="entry name" value="BSD DOMAIN-CONTAINING PROTEIN 1"/>
    <property type="match status" value="1"/>
</dbReference>
<feature type="compositionally biased region" description="Acidic residues" evidence="1">
    <location>
        <begin position="295"/>
        <end position="309"/>
    </location>
</feature>